<accession>A0AAD5EAL4</accession>
<dbReference type="RefSeq" id="XP_051444435.1">
    <property type="nucleotide sequence ID" value="XM_051589201.1"/>
</dbReference>
<reference evidence="1" key="1">
    <citation type="submission" date="2021-06" db="EMBL/GenBank/DDBJ databases">
        <authorList>
            <consortium name="DOE Joint Genome Institute"/>
            <person name="Mondo S.J."/>
            <person name="Amses K.R."/>
            <person name="Simmons D.R."/>
            <person name="Longcore J.E."/>
            <person name="Seto K."/>
            <person name="Alves G.H."/>
            <person name="Bonds A.E."/>
            <person name="Quandt C.A."/>
            <person name="Davis W.J."/>
            <person name="Chang Y."/>
            <person name="Letcher P.M."/>
            <person name="Powell M.J."/>
            <person name="Kuo A."/>
            <person name="Labutti K."/>
            <person name="Pangilinan J."/>
            <person name="Andreopoulos W."/>
            <person name="Tritt A."/>
            <person name="Riley R."/>
            <person name="Hundley H."/>
            <person name="Johnson J."/>
            <person name="Lipzen A."/>
            <person name="Barry K."/>
            <person name="Berbee M.L."/>
            <person name="Buchler N.E."/>
            <person name="Grigoriev I.V."/>
            <person name="Spatafora J.W."/>
            <person name="Stajich J.E."/>
            <person name="James T.Y."/>
        </authorList>
    </citation>
    <scope>NUCLEOTIDE SEQUENCE</scope>
    <source>
        <strain evidence="1">AG</strain>
    </source>
</reference>
<protein>
    <submittedName>
        <fullName evidence="1">Uncharacterized protein</fullName>
    </submittedName>
</protein>
<evidence type="ECO:0000313" key="1">
    <source>
        <dbReference type="EMBL" id="KAI8579431.1"/>
    </source>
</evidence>
<proteinExistence type="predicted"/>
<organism evidence="1 2">
    <name type="scientific">Umbelopsis ramanniana AG</name>
    <dbReference type="NCBI Taxonomy" id="1314678"/>
    <lineage>
        <taxon>Eukaryota</taxon>
        <taxon>Fungi</taxon>
        <taxon>Fungi incertae sedis</taxon>
        <taxon>Mucoromycota</taxon>
        <taxon>Mucoromycotina</taxon>
        <taxon>Umbelopsidomycetes</taxon>
        <taxon>Umbelopsidales</taxon>
        <taxon>Umbelopsidaceae</taxon>
        <taxon>Umbelopsis</taxon>
    </lineage>
</organism>
<name>A0AAD5EAL4_UMBRA</name>
<dbReference type="EMBL" id="MU620920">
    <property type="protein sequence ID" value="KAI8579431.1"/>
    <property type="molecule type" value="Genomic_DNA"/>
</dbReference>
<dbReference type="AlphaFoldDB" id="A0AAD5EAL4"/>
<gene>
    <name evidence="1" type="ORF">K450DRAFT_242137</name>
</gene>
<dbReference type="GeneID" id="75914546"/>
<evidence type="ECO:0000313" key="2">
    <source>
        <dbReference type="Proteomes" id="UP001206595"/>
    </source>
</evidence>
<keyword evidence="2" id="KW-1185">Reference proteome</keyword>
<feature type="non-terminal residue" evidence="1">
    <location>
        <position position="1"/>
    </location>
</feature>
<dbReference type="Proteomes" id="UP001206595">
    <property type="component" value="Unassembled WGS sequence"/>
</dbReference>
<feature type="non-terminal residue" evidence="1">
    <location>
        <position position="78"/>
    </location>
</feature>
<sequence length="78" mass="9048">NELVYACQHPVYYIFEINGVSHGAKSVITAITLGLKPYLSKHSFRVFLVSHRLQRINYWQHLCNQFSQAYPTSTLDFS</sequence>
<reference evidence="1" key="2">
    <citation type="journal article" date="2022" name="Proc. Natl. Acad. Sci. U.S.A.">
        <title>Diploid-dominant life cycles characterize the early evolution of Fungi.</title>
        <authorList>
            <person name="Amses K.R."/>
            <person name="Simmons D.R."/>
            <person name="Longcore J.E."/>
            <person name="Mondo S.J."/>
            <person name="Seto K."/>
            <person name="Jeronimo G.H."/>
            <person name="Bonds A.E."/>
            <person name="Quandt C.A."/>
            <person name="Davis W.J."/>
            <person name="Chang Y."/>
            <person name="Federici B.A."/>
            <person name="Kuo A."/>
            <person name="LaButti K."/>
            <person name="Pangilinan J."/>
            <person name="Andreopoulos W."/>
            <person name="Tritt A."/>
            <person name="Riley R."/>
            <person name="Hundley H."/>
            <person name="Johnson J."/>
            <person name="Lipzen A."/>
            <person name="Barry K."/>
            <person name="Lang B.F."/>
            <person name="Cuomo C.A."/>
            <person name="Buchler N.E."/>
            <person name="Grigoriev I.V."/>
            <person name="Spatafora J.W."/>
            <person name="Stajich J.E."/>
            <person name="James T.Y."/>
        </authorList>
    </citation>
    <scope>NUCLEOTIDE SEQUENCE</scope>
    <source>
        <strain evidence="1">AG</strain>
    </source>
</reference>
<comment type="caution">
    <text evidence="1">The sequence shown here is derived from an EMBL/GenBank/DDBJ whole genome shotgun (WGS) entry which is preliminary data.</text>
</comment>